<feature type="binding site" evidence="4">
    <location>
        <position position="308"/>
    </location>
    <ligand>
        <name>S-adenosyl-L-methionine</name>
        <dbReference type="ChEBI" id="CHEBI:59789"/>
    </ligand>
</feature>
<evidence type="ECO:0000256" key="2">
    <source>
        <dbReference type="ARBA" id="ARBA00022679"/>
    </source>
</evidence>
<dbReference type="FunFam" id="3.40.50.150:FF:000009">
    <property type="entry name" value="23S rRNA (Uracil(1939)-C(5))-methyltransferase RlmD"/>
    <property type="match status" value="1"/>
</dbReference>
<dbReference type="PANTHER" id="PTHR11061:SF30">
    <property type="entry name" value="TRNA (URACIL(54)-C(5))-METHYLTRANSFERASE"/>
    <property type="match status" value="1"/>
</dbReference>
<feature type="region of interest" description="Disordered" evidence="6">
    <location>
        <begin position="1"/>
        <end position="74"/>
    </location>
</feature>
<comment type="similarity">
    <text evidence="4">Belongs to the class I-like SAM-binding methyltransferase superfamily. RNA M5U methyltransferase family.</text>
</comment>
<dbReference type="AlphaFoldDB" id="A0A7K1T3N2"/>
<feature type="compositionally biased region" description="Basic residues" evidence="6">
    <location>
        <begin position="17"/>
        <end position="31"/>
    </location>
</feature>
<dbReference type="Gene3D" id="3.40.50.150">
    <property type="entry name" value="Vaccinia Virus protein VP39"/>
    <property type="match status" value="1"/>
</dbReference>
<dbReference type="EMBL" id="WPOO01000003">
    <property type="protein sequence ID" value="MVN58201.1"/>
    <property type="molecule type" value="Genomic_DNA"/>
</dbReference>
<feature type="active site" description="Nucleophile" evidence="4">
    <location>
        <position position="436"/>
    </location>
</feature>
<evidence type="ECO:0000256" key="6">
    <source>
        <dbReference type="SAM" id="MobiDB-lite"/>
    </source>
</evidence>
<keyword evidence="2 4" id="KW-0808">Transferase</keyword>
<dbReference type="PROSITE" id="PS01231">
    <property type="entry name" value="TRMA_2"/>
    <property type="match status" value="1"/>
</dbReference>
<dbReference type="Proteomes" id="UP000488839">
    <property type="component" value="Unassembled WGS sequence"/>
</dbReference>
<feature type="binding site" evidence="4">
    <location>
        <position position="337"/>
    </location>
    <ligand>
        <name>S-adenosyl-L-methionine</name>
        <dbReference type="ChEBI" id="CHEBI:59789"/>
    </ligand>
</feature>
<name>A0A7K1T3N2_9ACTN</name>
<evidence type="ECO:0000313" key="7">
    <source>
        <dbReference type="EMBL" id="MVN58201.1"/>
    </source>
</evidence>
<accession>A0A7K1T3N2</accession>
<organism evidence="7 8">
    <name type="scientific">Adlercreutzia rubneri</name>
    <dbReference type="NCBI Taxonomy" id="2916441"/>
    <lineage>
        <taxon>Bacteria</taxon>
        <taxon>Bacillati</taxon>
        <taxon>Actinomycetota</taxon>
        <taxon>Coriobacteriia</taxon>
        <taxon>Eggerthellales</taxon>
        <taxon>Eggerthellaceae</taxon>
        <taxon>Adlercreutzia</taxon>
    </lineage>
</organism>
<feature type="compositionally biased region" description="Basic residues" evidence="6">
    <location>
        <begin position="49"/>
        <end position="58"/>
    </location>
</feature>
<dbReference type="InterPro" id="IPR030390">
    <property type="entry name" value="MeTrfase_TrmA_AS"/>
</dbReference>
<feature type="region of interest" description="Disordered" evidence="6">
    <location>
        <begin position="479"/>
        <end position="513"/>
    </location>
</feature>
<evidence type="ECO:0000256" key="5">
    <source>
        <dbReference type="PROSITE-ProRule" id="PRU10015"/>
    </source>
</evidence>
<evidence type="ECO:0000256" key="4">
    <source>
        <dbReference type="PROSITE-ProRule" id="PRU01024"/>
    </source>
</evidence>
<dbReference type="InterPro" id="IPR010280">
    <property type="entry name" value="U5_MeTrfase_fam"/>
</dbReference>
<dbReference type="Pfam" id="PF05958">
    <property type="entry name" value="tRNA_U5-meth_tr"/>
    <property type="match status" value="1"/>
</dbReference>
<sequence length="513" mass="55080">MTRKHDNNPKRTSNRPAKPKALRANRPRLKRSGADPAGGNLGRPLPQARRGKGARRASKPPVGGDLGRPLSQTTKAAGKGSACALCPAFGRCGGCSRLDVSYADQLLAKEQQVAALFEGIAPAGALLPILGMDDPFHYRNKVISPYAPAKGAKRKGKDAKLARADILTGMYETGTHRLIPTDTCAIENETAKKVTLAIRDIMARWNMEPYNEDTGAGFVRHAVVRVGHKSGEVLVTVVTNGEEFPASKAFCRELARRVPEVTTIVQNVNARQTNVILGDKERVLFGPGFILDTLCGLTFRISSQSFYQVNATQTEVLYDEAIRLANLTGVETVIDAYCGTGTIGLVAASRGAARVIGVDSVEAAIRDAANNARHNGVENAEFVAQDATAFMKELAASEERPQPLVLLMDPPRAGSTPEFLAGAAALAPERIVYISCNPATQARDVRQLVKSGYEMRAIRSVDMFPHTDHVESIVMLEREDRRGGARGGARQASSAANETAQWAVSPSEDCLSD</sequence>
<dbReference type="PANTHER" id="PTHR11061">
    <property type="entry name" value="RNA M5U METHYLTRANSFERASE"/>
    <property type="match status" value="1"/>
</dbReference>
<evidence type="ECO:0000256" key="1">
    <source>
        <dbReference type="ARBA" id="ARBA00022603"/>
    </source>
</evidence>
<dbReference type="SUPFAM" id="SSF53335">
    <property type="entry name" value="S-adenosyl-L-methionine-dependent methyltransferases"/>
    <property type="match status" value="1"/>
</dbReference>
<dbReference type="PROSITE" id="PS01230">
    <property type="entry name" value="TRMA_1"/>
    <property type="match status" value="1"/>
</dbReference>
<dbReference type="NCBIfam" id="TIGR00479">
    <property type="entry name" value="rumA"/>
    <property type="match status" value="1"/>
</dbReference>
<keyword evidence="8" id="KW-1185">Reference proteome</keyword>
<dbReference type="GO" id="GO:0070475">
    <property type="term" value="P:rRNA base methylation"/>
    <property type="evidence" value="ECO:0007669"/>
    <property type="project" value="TreeGrafter"/>
</dbReference>
<keyword evidence="3 4" id="KW-0949">S-adenosyl-L-methionine</keyword>
<comment type="caution">
    <text evidence="7">The sequence shown here is derived from an EMBL/GenBank/DDBJ whole genome shotgun (WGS) entry which is preliminary data.</text>
</comment>
<dbReference type="InterPro" id="IPR030391">
    <property type="entry name" value="MeTrfase_TrmA_CS"/>
</dbReference>
<gene>
    <name evidence="7" type="primary">rlmD</name>
    <name evidence="7" type="ORF">GO707_03025</name>
</gene>
<dbReference type="InterPro" id="IPR029063">
    <property type="entry name" value="SAM-dependent_MTases_sf"/>
</dbReference>
<evidence type="ECO:0000256" key="3">
    <source>
        <dbReference type="ARBA" id="ARBA00022691"/>
    </source>
</evidence>
<keyword evidence="1 4" id="KW-0489">Methyltransferase</keyword>
<dbReference type="GO" id="GO:0070041">
    <property type="term" value="F:rRNA (uridine-C5-)-methyltransferase activity"/>
    <property type="evidence" value="ECO:0007669"/>
    <property type="project" value="TreeGrafter"/>
</dbReference>
<feature type="binding site" evidence="4">
    <location>
        <position position="409"/>
    </location>
    <ligand>
        <name>S-adenosyl-L-methionine</name>
        <dbReference type="ChEBI" id="CHEBI:59789"/>
    </ligand>
</feature>
<dbReference type="EC" id="2.1.1.190" evidence="7"/>
<feature type="active site" evidence="5">
    <location>
        <position position="436"/>
    </location>
</feature>
<dbReference type="Gene3D" id="2.40.50.1070">
    <property type="match status" value="1"/>
</dbReference>
<feature type="binding site" evidence="4">
    <location>
        <position position="359"/>
    </location>
    <ligand>
        <name>S-adenosyl-L-methionine</name>
        <dbReference type="ChEBI" id="CHEBI:59789"/>
    </ligand>
</feature>
<dbReference type="FunFam" id="2.40.50.1070:FF:000003">
    <property type="entry name" value="23S rRNA (Uracil-5-)-methyltransferase RumA"/>
    <property type="match status" value="1"/>
</dbReference>
<dbReference type="CDD" id="cd02440">
    <property type="entry name" value="AdoMet_MTases"/>
    <property type="match status" value="1"/>
</dbReference>
<proteinExistence type="inferred from homology"/>
<evidence type="ECO:0000313" key="8">
    <source>
        <dbReference type="Proteomes" id="UP000488839"/>
    </source>
</evidence>
<protein>
    <submittedName>
        <fullName evidence="7">23S rRNA (Uracil(1939)-C(5))-methyltransferase RlmD</fullName>
        <ecNumber evidence="7">2.1.1.190</ecNumber>
    </submittedName>
</protein>
<dbReference type="PROSITE" id="PS51687">
    <property type="entry name" value="SAM_MT_RNA_M5U"/>
    <property type="match status" value="1"/>
</dbReference>
<reference evidence="7 8" key="1">
    <citation type="submission" date="2019-11" db="EMBL/GenBank/DDBJ databases">
        <title>Whole genome shotgun sequencing (WGS) data from Adlercreutzia equolifaciens ResAG-91, Eggerthella lenta MRI-F36, MRI-F37, MRI-F40, ResAG-49, ResAG-88, ResAG-121, ResAG-145, and Gordonibacter sp. ResAG-5, ResAG-26, ResAG-43, ResAG-50, ResAG-59.</title>
        <authorList>
            <person name="Stoll D.A."/>
            <person name="Danylec N."/>
            <person name="Franz C.M.A.P."/>
            <person name="Huch M."/>
        </authorList>
    </citation>
    <scope>NUCLEOTIDE SEQUENCE [LARGE SCALE GENOMIC DNA]</scope>
    <source>
        <strain evidence="7 8">ResAG-91</strain>
    </source>
</reference>